<keyword evidence="2" id="KW-0479">Metal-binding</keyword>
<dbReference type="PANTHER" id="PTHR33337">
    <property type="entry name" value="GFA DOMAIN-CONTAINING PROTEIN"/>
    <property type="match status" value="1"/>
</dbReference>
<dbReference type="Proteomes" id="UP000028524">
    <property type="component" value="Unassembled WGS sequence"/>
</dbReference>
<dbReference type="STRING" id="1283841.A0A084QPB4"/>
<comment type="similarity">
    <text evidence="1">Belongs to the Gfa family.</text>
</comment>
<keyword evidence="4" id="KW-0456">Lyase</keyword>
<dbReference type="Gene3D" id="3.90.1590.10">
    <property type="entry name" value="glutathione-dependent formaldehyde- activating enzyme (gfa)"/>
    <property type="match status" value="1"/>
</dbReference>
<dbReference type="InterPro" id="IPR011057">
    <property type="entry name" value="Mss4-like_sf"/>
</dbReference>
<keyword evidence="3" id="KW-0862">Zinc</keyword>
<evidence type="ECO:0000256" key="2">
    <source>
        <dbReference type="ARBA" id="ARBA00022723"/>
    </source>
</evidence>
<dbReference type="InParanoid" id="A0A084QPB4"/>
<evidence type="ECO:0000313" key="7">
    <source>
        <dbReference type="Proteomes" id="UP000028524"/>
    </source>
</evidence>
<dbReference type="OrthoDB" id="2212170at2759"/>
<dbReference type="SUPFAM" id="SSF51316">
    <property type="entry name" value="Mss4-like"/>
    <property type="match status" value="1"/>
</dbReference>
<sequence>MPAPYSGRCLCGSVRKGAGGTNQIIAKFTHDDVRVSDELGSIREYTLSDTASGAPKIKSFCGTCGCTLWTVPQSAKGKFLIIRTSLIDGGFDLRPGSEIFAKNRPSWMSQLEGVPQFAEARK</sequence>
<dbReference type="GO" id="GO:0016846">
    <property type="term" value="F:carbon-sulfur lyase activity"/>
    <property type="evidence" value="ECO:0007669"/>
    <property type="project" value="InterPro"/>
</dbReference>
<dbReference type="PANTHER" id="PTHR33337:SF31">
    <property type="entry name" value="DUF636 DOMAIN PROTEIN (AFU_ORTHOLOGUE AFUA_2G12650)"/>
    <property type="match status" value="1"/>
</dbReference>
<evidence type="ECO:0000259" key="5">
    <source>
        <dbReference type="Pfam" id="PF04828"/>
    </source>
</evidence>
<evidence type="ECO:0000256" key="1">
    <source>
        <dbReference type="ARBA" id="ARBA00005495"/>
    </source>
</evidence>
<dbReference type="Pfam" id="PF04828">
    <property type="entry name" value="GFA"/>
    <property type="match status" value="1"/>
</dbReference>
<dbReference type="EMBL" id="KL660554">
    <property type="protein sequence ID" value="KFA65799.1"/>
    <property type="molecule type" value="Genomic_DNA"/>
</dbReference>
<name>A0A084QPB4_STAC4</name>
<protein>
    <recommendedName>
        <fullName evidence="5">CENP-V/GFA domain-containing protein</fullName>
    </recommendedName>
</protein>
<dbReference type="InterPro" id="IPR006913">
    <property type="entry name" value="CENP-V/GFA"/>
</dbReference>
<gene>
    <name evidence="6" type="ORF">S40285_10399</name>
</gene>
<evidence type="ECO:0000256" key="4">
    <source>
        <dbReference type="ARBA" id="ARBA00023239"/>
    </source>
</evidence>
<reference evidence="6 7" key="1">
    <citation type="journal article" date="2014" name="BMC Genomics">
        <title>Comparative genome sequencing reveals chemotype-specific gene clusters in the toxigenic black mold Stachybotrys.</title>
        <authorList>
            <person name="Semeiks J."/>
            <person name="Borek D."/>
            <person name="Otwinowski Z."/>
            <person name="Grishin N.V."/>
        </authorList>
    </citation>
    <scope>NUCLEOTIDE SEQUENCE [LARGE SCALE GENOMIC DNA]</scope>
    <source>
        <strain evidence="6 7">IBT 40285</strain>
    </source>
</reference>
<organism evidence="6 7">
    <name type="scientific">Stachybotrys chlorohalonatus (strain IBT 40285)</name>
    <dbReference type="NCBI Taxonomy" id="1283841"/>
    <lineage>
        <taxon>Eukaryota</taxon>
        <taxon>Fungi</taxon>
        <taxon>Dikarya</taxon>
        <taxon>Ascomycota</taxon>
        <taxon>Pezizomycotina</taxon>
        <taxon>Sordariomycetes</taxon>
        <taxon>Hypocreomycetidae</taxon>
        <taxon>Hypocreales</taxon>
        <taxon>Stachybotryaceae</taxon>
        <taxon>Stachybotrys</taxon>
    </lineage>
</organism>
<dbReference type="GO" id="GO:0046872">
    <property type="term" value="F:metal ion binding"/>
    <property type="evidence" value="ECO:0007669"/>
    <property type="project" value="UniProtKB-KW"/>
</dbReference>
<dbReference type="HOGENOM" id="CLU_055491_3_6_1"/>
<evidence type="ECO:0000313" key="6">
    <source>
        <dbReference type="EMBL" id="KFA65799.1"/>
    </source>
</evidence>
<dbReference type="AlphaFoldDB" id="A0A084QPB4"/>
<evidence type="ECO:0000256" key="3">
    <source>
        <dbReference type="ARBA" id="ARBA00022833"/>
    </source>
</evidence>
<proteinExistence type="inferred from homology"/>
<keyword evidence="7" id="KW-1185">Reference proteome</keyword>
<accession>A0A084QPB4</accession>
<feature type="domain" description="CENP-V/GFA" evidence="5">
    <location>
        <begin position="8"/>
        <end position="102"/>
    </location>
</feature>